<dbReference type="Pfam" id="PF01187">
    <property type="entry name" value="MIF"/>
    <property type="match status" value="1"/>
</dbReference>
<dbReference type="InterPro" id="IPR001398">
    <property type="entry name" value="Macrophage_inhib_fac"/>
</dbReference>
<comment type="similarity">
    <text evidence="2">Belongs to the MIF family.</text>
</comment>
<keyword evidence="4" id="KW-0964">Secreted</keyword>
<accession>A0AAD7TTT2</accession>
<evidence type="ECO:0000313" key="14">
    <source>
        <dbReference type="Proteomes" id="UP001215151"/>
    </source>
</evidence>
<dbReference type="EC" id="5.3.3.12" evidence="8"/>
<dbReference type="Gene3D" id="3.30.429.10">
    <property type="entry name" value="Macrophage Migration Inhibitory Factor"/>
    <property type="match status" value="1"/>
</dbReference>
<evidence type="ECO:0000256" key="12">
    <source>
        <dbReference type="ARBA" id="ARBA00042730"/>
    </source>
</evidence>
<evidence type="ECO:0000256" key="6">
    <source>
        <dbReference type="ARBA" id="ARBA00036735"/>
    </source>
</evidence>
<dbReference type="GO" id="GO:0050178">
    <property type="term" value="F:phenylpyruvate tautomerase activity"/>
    <property type="evidence" value="ECO:0007669"/>
    <property type="project" value="UniProtKB-EC"/>
</dbReference>
<dbReference type="InterPro" id="IPR014347">
    <property type="entry name" value="Tautomerase/MIF_sf"/>
</dbReference>
<evidence type="ECO:0000256" key="1">
    <source>
        <dbReference type="ARBA" id="ARBA00004613"/>
    </source>
</evidence>
<keyword evidence="5" id="KW-0413">Isomerase</keyword>
<dbReference type="EC" id="5.3.2.1" evidence="9"/>
<dbReference type="EMBL" id="JAPEVG010000121">
    <property type="protein sequence ID" value="KAJ8482127.1"/>
    <property type="molecule type" value="Genomic_DNA"/>
</dbReference>
<evidence type="ECO:0000256" key="4">
    <source>
        <dbReference type="ARBA" id="ARBA00022525"/>
    </source>
</evidence>
<evidence type="ECO:0000256" key="11">
    <source>
        <dbReference type="ARBA" id="ARBA00041912"/>
    </source>
</evidence>
<evidence type="ECO:0000256" key="5">
    <source>
        <dbReference type="ARBA" id="ARBA00023235"/>
    </source>
</evidence>
<evidence type="ECO:0000256" key="8">
    <source>
        <dbReference type="ARBA" id="ARBA00038932"/>
    </source>
</evidence>
<comment type="catalytic activity">
    <reaction evidence="6">
        <text>3-phenylpyruvate = enol-phenylpyruvate</text>
        <dbReference type="Rhea" id="RHEA:17097"/>
        <dbReference type="ChEBI" id="CHEBI:16815"/>
        <dbReference type="ChEBI" id="CHEBI:18005"/>
        <dbReference type="EC" id="5.3.2.1"/>
    </reaction>
</comment>
<dbReference type="PANTHER" id="PTHR11954">
    <property type="entry name" value="D-DOPACHROME DECARBOXYLASE"/>
    <property type="match status" value="1"/>
</dbReference>
<dbReference type="GO" id="GO:0004167">
    <property type="term" value="F:dopachrome isomerase activity"/>
    <property type="evidence" value="ECO:0007669"/>
    <property type="project" value="UniProtKB-EC"/>
</dbReference>
<dbReference type="Proteomes" id="UP001215151">
    <property type="component" value="Unassembled WGS sequence"/>
</dbReference>
<dbReference type="PANTHER" id="PTHR11954:SF6">
    <property type="entry name" value="MACROPHAGE MIGRATION INHIBITORY FACTOR"/>
    <property type="match status" value="1"/>
</dbReference>
<organism evidence="13 14">
    <name type="scientific">Trametes cubensis</name>
    <dbReference type="NCBI Taxonomy" id="1111947"/>
    <lineage>
        <taxon>Eukaryota</taxon>
        <taxon>Fungi</taxon>
        <taxon>Dikarya</taxon>
        <taxon>Basidiomycota</taxon>
        <taxon>Agaricomycotina</taxon>
        <taxon>Agaricomycetes</taxon>
        <taxon>Polyporales</taxon>
        <taxon>Polyporaceae</taxon>
        <taxon>Trametes</taxon>
    </lineage>
</organism>
<gene>
    <name evidence="13" type="ORF">ONZ51_g5557</name>
</gene>
<reference evidence="13" key="1">
    <citation type="submission" date="2022-11" db="EMBL/GenBank/DDBJ databases">
        <title>Genome Sequence of Cubamyces cubensis.</title>
        <authorList>
            <person name="Buettner E."/>
        </authorList>
    </citation>
    <scope>NUCLEOTIDE SEQUENCE</scope>
    <source>
        <strain evidence="13">MPL-01</strain>
    </source>
</reference>
<comment type="caution">
    <text evidence="13">The sequence shown here is derived from an EMBL/GenBank/DDBJ whole genome shotgun (WGS) entry which is preliminary data.</text>
</comment>
<dbReference type="GO" id="GO:0005615">
    <property type="term" value="C:extracellular space"/>
    <property type="evidence" value="ECO:0007669"/>
    <property type="project" value="UniProtKB-KW"/>
</dbReference>
<sequence length="118" mass="13434">MPALDLKTNVLVADPKAFSLEFSKYAAETLKKPEAYISVNYNYSELLTFNSSFEPAIILTIHSLDNINPKANEEYSKKFFAFFKEKLGVSDERGYITFIDPGRANIGYKSTTFEALWK</sequence>
<proteinExistence type="inferred from homology"/>
<evidence type="ECO:0000256" key="10">
    <source>
        <dbReference type="ARBA" id="ARBA00041631"/>
    </source>
</evidence>
<keyword evidence="14" id="KW-1185">Reference proteome</keyword>
<evidence type="ECO:0000256" key="3">
    <source>
        <dbReference type="ARBA" id="ARBA00022514"/>
    </source>
</evidence>
<evidence type="ECO:0000313" key="13">
    <source>
        <dbReference type="EMBL" id="KAJ8482127.1"/>
    </source>
</evidence>
<dbReference type="SUPFAM" id="SSF55331">
    <property type="entry name" value="Tautomerase/MIF"/>
    <property type="match status" value="1"/>
</dbReference>
<name>A0AAD7TTT2_9APHY</name>
<comment type="subcellular location">
    <subcellularLocation>
        <location evidence="1">Secreted</location>
    </subcellularLocation>
</comment>
<protein>
    <recommendedName>
        <fullName evidence="12">L-dopachrome isomerase</fullName>
        <ecNumber evidence="9">5.3.2.1</ecNumber>
        <ecNumber evidence="8">5.3.3.12</ecNumber>
    </recommendedName>
    <alternativeName>
        <fullName evidence="10">L-dopachrome tautomerase</fullName>
    </alternativeName>
    <alternativeName>
        <fullName evidence="11">Phenylpyruvate tautomerase</fullName>
    </alternativeName>
</protein>
<evidence type="ECO:0000256" key="2">
    <source>
        <dbReference type="ARBA" id="ARBA00005851"/>
    </source>
</evidence>
<dbReference type="AlphaFoldDB" id="A0AAD7TTT2"/>
<evidence type="ECO:0000256" key="7">
    <source>
        <dbReference type="ARBA" id="ARBA00036823"/>
    </source>
</evidence>
<comment type="catalytic activity">
    <reaction evidence="7">
        <text>L-dopachrome = 5,6-dihydroxyindole-2-carboxylate</text>
        <dbReference type="Rhea" id="RHEA:13041"/>
        <dbReference type="ChEBI" id="CHEBI:16875"/>
        <dbReference type="ChEBI" id="CHEBI:57509"/>
        <dbReference type="EC" id="5.3.3.12"/>
    </reaction>
</comment>
<evidence type="ECO:0000256" key="9">
    <source>
        <dbReference type="ARBA" id="ARBA00039086"/>
    </source>
</evidence>
<keyword evidence="3" id="KW-0202">Cytokine</keyword>